<feature type="domain" description="WSC" evidence="7">
    <location>
        <begin position="134"/>
        <end position="230"/>
    </location>
</feature>
<evidence type="ECO:0000313" key="9">
    <source>
        <dbReference type="RefSeq" id="XP_022102273.1"/>
    </source>
</evidence>
<feature type="domain" description="SRCR" evidence="6">
    <location>
        <begin position="32"/>
        <end position="133"/>
    </location>
</feature>
<dbReference type="PANTHER" id="PTHR48071:SF18">
    <property type="entry name" value="DELETED IN MALIGNANT BRAIN TUMORS 1 PROTEIN-RELATED"/>
    <property type="match status" value="1"/>
</dbReference>
<dbReference type="PROSITE" id="PS51212">
    <property type="entry name" value="WSC"/>
    <property type="match status" value="1"/>
</dbReference>
<dbReference type="InterPro" id="IPR035914">
    <property type="entry name" value="Sperma_CUB_dom_sf"/>
</dbReference>
<evidence type="ECO:0000256" key="3">
    <source>
        <dbReference type="SAM" id="MobiDB-lite"/>
    </source>
</evidence>
<dbReference type="Pfam" id="PF00530">
    <property type="entry name" value="SRCR"/>
    <property type="match status" value="1"/>
</dbReference>
<keyword evidence="8" id="KW-1185">Reference proteome</keyword>
<dbReference type="Pfam" id="PF01822">
    <property type="entry name" value="WSC"/>
    <property type="match status" value="1"/>
</dbReference>
<evidence type="ECO:0000259" key="6">
    <source>
        <dbReference type="PROSITE" id="PS50287"/>
    </source>
</evidence>
<feature type="transmembrane region" description="Helical" evidence="4">
    <location>
        <begin position="686"/>
        <end position="711"/>
    </location>
</feature>
<dbReference type="GO" id="GO:0016020">
    <property type="term" value="C:membrane"/>
    <property type="evidence" value="ECO:0007669"/>
    <property type="project" value="InterPro"/>
</dbReference>
<keyword evidence="1 2" id="KW-1015">Disulfide bond</keyword>
<dbReference type="InterPro" id="IPR001190">
    <property type="entry name" value="SRCR"/>
</dbReference>
<feature type="region of interest" description="Disordered" evidence="3">
    <location>
        <begin position="355"/>
        <end position="468"/>
    </location>
</feature>
<evidence type="ECO:0000256" key="1">
    <source>
        <dbReference type="ARBA" id="ARBA00023157"/>
    </source>
</evidence>
<feature type="disulfide bond" evidence="2">
    <location>
        <begin position="103"/>
        <end position="113"/>
    </location>
</feature>
<feature type="compositionally biased region" description="Low complexity" evidence="3">
    <location>
        <begin position="394"/>
        <end position="413"/>
    </location>
</feature>
<dbReference type="PANTHER" id="PTHR48071">
    <property type="entry name" value="SRCR DOMAIN-CONTAINING PROTEIN"/>
    <property type="match status" value="1"/>
</dbReference>
<dbReference type="OMA" id="IWFESAS"/>
<gene>
    <name evidence="9" type="primary">LOC110985510</name>
</gene>
<keyword evidence="4" id="KW-0812">Transmembrane</keyword>
<protein>
    <submittedName>
        <fullName evidence="9">Mucin-5B-like</fullName>
    </submittedName>
</protein>
<evidence type="ECO:0000256" key="5">
    <source>
        <dbReference type="SAM" id="SignalP"/>
    </source>
</evidence>
<dbReference type="AlphaFoldDB" id="A0A8B7Z9C9"/>
<keyword evidence="4" id="KW-1133">Transmembrane helix</keyword>
<dbReference type="KEGG" id="aplc:110985510"/>
<keyword evidence="5" id="KW-0732">Signal</keyword>
<dbReference type="PROSITE" id="PS50287">
    <property type="entry name" value="SRCR_2"/>
    <property type="match status" value="1"/>
</dbReference>
<proteinExistence type="predicted"/>
<sequence length="831" mass="87949">MADVRIWYWPFLCRLLMGFGFISVSLAADGDIKLVGSERSIEGKLIIEREGVWRTVCFDGWTHEDASTACRQLGYSKGSMITRANDGNFAAPAATPVLQAPGCNTSHDRLANCPNFQFQENLSCSTEVDISCYVDDFKGCYMNTPPSWIDLEVLGSASARSIETCLKSCRTLSPNSRFAALAGPRCICGTDEGNLGSALSVSECAVPCTGDVMEACGSNAVGDEGNFAIWPVTVGASQGSTTAASGCLYSPGFPARYETNGAATTHEFSVTVSTPRYLSLTTKMFDIYSADRVQIRGMPIGSATATFNLTAAETAVIPFTFTVSRFSLLFVTSAESPSMSNYGFVICYESLEQLPTSPPTVPSTNPSTMLSTNQETNPPTAPPTVPPTTPPTVPSTASPSVASRTPTAASASSMDPQTVPTTPGPDGSTSSEQPVVSSSLRPPVTTDGQDTGITCPADLGEPVESRPGRETMTDILLINAGNPFNCTGFVTSVRYYSIDNQPLEVSIWRPSHDPDTDEWPYTFASGTTLGGAPPGTANESLDRDDWLPFGPGDVMGVRFQISPLVFSDAVPADGAATPWMKWTLENGSHPGSIGEKRNAVNATALNRTYSISVTLTDKARCLIPIVPDVAPADVIVLYVYEGDTYTLDCRAGYRPGGSDPVYTCQANGTFDRVLECEDGGIPPGQIFAVLIICVVVLVLICLTVFVLTCMLTCCRRNSAEKAASAGASTKVMDEPDAGMGDGNSMDDNQFLIDIDSENGELDGVVNPAEVPEEATSSEPIASSELSLGPIQSTDPPPDAHGTENGIPNPEADVEGTSVMENPVHNADDVFE</sequence>
<accession>A0A8B7Z9C9</accession>
<dbReference type="OrthoDB" id="9935125at2759"/>
<feature type="compositionally biased region" description="Pro residues" evidence="3">
    <location>
        <begin position="379"/>
        <end position="393"/>
    </location>
</feature>
<organism evidence="8 9">
    <name type="scientific">Acanthaster planci</name>
    <name type="common">Crown-of-thorns starfish</name>
    <dbReference type="NCBI Taxonomy" id="133434"/>
    <lineage>
        <taxon>Eukaryota</taxon>
        <taxon>Metazoa</taxon>
        <taxon>Echinodermata</taxon>
        <taxon>Eleutherozoa</taxon>
        <taxon>Asterozoa</taxon>
        <taxon>Asteroidea</taxon>
        <taxon>Valvatacea</taxon>
        <taxon>Valvatida</taxon>
        <taxon>Acanthasteridae</taxon>
        <taxon>Acanthaster</taxon>
    </lineage>
</organism>
<evidence type="ECO:0000259" key="7">
    <source>
        <dbReference type="PROSITE" id="PS51212"/>
    </source>
</evidence>
<keyword evidence="4" id="KW-0472">Membrane</keyword>
<evidence type="ECO:0000256" key="4">
    <source>
        <dbReference type="SAM" id="Phobius"/>
    </source>
</evidence>
<dbReference type="Proteomes" id="UP000694845">
    <property type="component" value="Unplaced"/>
</dbReference>
<reference evidence="9" key="1">
    <citation type="submission" date="2025-08" db="UniProtKB">
        <authorList>
            <consortium name="RefSeq"/>
        </authorList>
    </citation>
    <scope>IDENTIFICATION</scope>
</reference>
<name>A0A8B7Z9C9_ACAPL</name>
<dbReference type="SUPFAM" id="SSF56487">
    <property type="entry name" value="SRCR-like"/>
    <property type="match status" value="1"/>
</dbReference>
<dbReference type="SUPFAM" id="SSF49854">
    <property type="entry name" value="Spermadhesin, CUB domain"/>
    <property type="match status" value="1"/>
</dbReference>
<feature type="chain" id="PRO_5034907203" evidence="5">
    <location>
        <begin position="28"/>
        <end position="831"/>
    </location>
</feature>
<evidence type="ECO:0000313" key="8">
    <source>
        <dbReference type="Proteomes" id="UP000694845"/>
    </source>
</evidence>
<dbReference type="RefSeq" id="XP_022102273.1">
    <property type="nucleotide sequence ID" value="XM_022246581.1"/>
</dbReference>
<feature type="compositionally biased region" description="Polar residues" evidence="3">
    <location>
        <begin position="774"/>
        <end position="793"/>
    </location>
</feature>
<dbReference type="Pfam" id="PF00084">
    <property type="entry name" value="Sushi"/>
    <property type="match status" value="1"/>
</dbReference>
<feature type="compositionally biased region" description="Low complexity" evidence="3">
    <location>
        <begin position="428"/>
        <end position="439"/>
    </location>
</feature>
<dbReference type="InterPro" id="IPR002889">
    <property type="entry name" value="WSC_carb-bd"/>
</dbReference>
<dbReference type="InterPro" id="IPR000436">
    <property type="entry name" value="Sushi_SCR_CCP_dom"/>
</dbReference>
<feature type="signal peptide" evidence="5">
    <location>
        <begin position="1"/>
        <end position="27"/>
    </location>
</feature>
<dbReference type="SMART" id="SM00202">
    <property type="entry name" value="SR"/>
    <property type="match status" value="1"/>
</dbReference>
<evidence type="ECO:0000256" key="2">
    <source>
        <dbReference type="PROSITE-ProRule" id="PRU00196"/>
    </source>
</evidence>
<dbReference type="InterPro" id="IPR036772">
    <property type="entry name" value="SRCR-like_dom_sf"/>
</dbReference>
<feature type="region of interest" description="Disordered" evidence="3">
    <location>
        <begin position="769"/>
        <end position="831"/>
    </location>
</feature>
<comment type="caution">
    <text evidence="2">Lacks conserved residue(s) required for the propagation of feature annotation.</text>
</comment>
<dbReference type="GeneID" id="110985510"/>
<dbReference type="Gene3D" id="3.10.250.10">
    <property type="entry name" value="SRCR-like domain"/>
    <property type="match status" value="1"/>
</dbReference>